<evidence type="ECO:0000256" key="3">
    <source>
        <dbReference type="PROSITE-ProRule" id="PRU00023"/>
    </source>
</evidence>
<name>A0A6A6HRD7_9PLEO</name>
<dbReference type="SUPFAM" id="SSF48403">
    <property type="entry name" value="Ankyrin repeat"/>
    <property type="match status" value="1"/>
</dbReference>
<dbReference type="Gene3D" id="1.25.40.20">
    <property type="entry name" value="Ankyrin repeat-containing domain"/>
    <property type="match status" value="2"/>
</dbReference>
<evidence type="ECO:0000256" key="2">
    <source>
        <dbReference type="ARBA" id="ARBA00023043"/>
    </source>
</evidence>
<evidence type="ECO:0000313" key="4">
    <source>
        <dbReference type="EMBL" id="KAF2240368.1"/>
    </source>
</evidence>
<accession>A0A6A6HRD7</accession>
<dbReference type="Proteomes" id="UP000800094">
    <property type="component" value="Unassembled WGS sequence"/>
</dbReference>
<evidence type="ECO:0000256" key="1">
    <source>
        <dbReference type="ARBA" id="ARBA00022737"/>
    </source>
</evidence>
<dbReference type="GeneID" id="54585732"/>
<dbReference type="EMBL" id="ML987218">
    <property type="protein sequence ID" value="KAF2240368.1"/>
    <property type="molecule type" value="Genomic_DNA"/>
</dbReference>
<sequence length="300" mass="32970">MPSSLPTLEEPPFLDWPLIQNPEHATCREFLSACQYNNTALALQLASDQEPAALTFGLNRALDCLHLQTARQLLLNGVQWDAQTVMSASNSFSAIKLLFDFGFNVNTGVLGGDTLLRMVVSRNDGPAIRFLLERGANPNLGPPHFTNARIDQIRVISNSGVTLNQAAARCTPEIFSLLLDHGAVLSNSIPLHRAAGGRADVPIPPGERIPMLEYLVGLGLDINAMDDAIKICDDGRGQRGSPLMYAIVYGRVEEARWLLEHGADPDLKTPYGVSAKDRAKIHPAEHELWTLLRDPRFKRH</sequence>
<dbReference type="PANTHER" id="PTHR24189:SF50">
    <property type="entry name" value="ANKYRIN REPEAT AND SOCS BOX PROTEIN 2"/>
    <property type="match status" value="1"/>
</dbReference>
<keyword evidence="1" id="KW-0677">Repeat</keyword>
<dbReference type="InterPro" id="IPR002110">
    <property type="entry name" value="Ankyrin_rpt"/>
</dbReference>
<protein>
    <submittedName>
        <fullName evidence="4">Ankyrin</fullName>
    </submittedName>
</protein>
<feature type="repeat" description="ANK" evidence="3">
    <location>
        <begin position="238"/>
        <end position="270"/>
    </location>
</feature>
<dbReference type="OrthoDB" id="1722345at2759"/>
<dbReference type="InterPro" id="IPR036770">
    <property type="entry name" value="Ankyrin_rpt-contain_sf"/>
</dbReference>
<dbReference type="AlphaFoldDB" id="A0A6A6HRD7"/>
<keyword evidence="5" id="KW-1185">Reference proteome</keyword>
<dbReference type="Pfam" id="PF00023">
    <property type="entry name" value="Ank"/>
    <property type="match status" value="1"/>
</dbReference>
<dbReference type="InterPro" id="IPR050745">
    <property type="entry name" value="Multifunctional_regulatory"/>
</dbReference>
<dbReference type="SMART" id="SM00248">
    <property type="entry name" value="ANK"/>
    <property type="match status" value="3"/>
</dbReference>
<dbReference type="PROSITE" id="PS50088">
    <property type="entry name" value="ANK_REPEAT"/>
    <property type="match status" value="1"/>
</dbReference>
<evidence type="ECO:0000313" key="5">
    <source>
        <dbReference type="Proteomes" id="UP000800094"/>
    </source>
</evidence>
<reference evidence="4" key="1">
    <citation type="journal article" date="2020" name="Stud. Mycol.">
        <title>101 Dothideomycetes genomes: a test case for predicting lifestyles and emergence of pathogens.</title>
        <authorList>
            <person name="Haridas S."/>
            <person name="Albert R."/>
            <person name="Binder M."/>
            <person name="Bloem J."/>
            <person name="Labutti K."/>
            <person name="Salamov A."/>
            <person name="Andreopoulos B."/>
            <person name="Baker S."/>
            <person name="Barry K."/>
            <person name="Bills G."/>
            <person name="Bluhm B."/>
            <person name="Cannon C."/>
            <person name="Castanera R."/>
            <person name="Culley D."/>
            <person name="Daum C."/>
            <person name="Ezra D."/>
            <person name="Gonzalez J."/>
            <person name="Henrissat B."/>
            <person name="Kuo A."/>
            <person name="Liang C."/>
            <person name="Lipzen A."/>
            <person name="Lutzoni F."/>
            <person name="Magnuson J."/>
            <person name="Mondo S."/>
            <person name="Nolan M."/>
            <person name="Ohm R."/>
            <person name="Pangilinan J."/>
            <person name="Park H.-J."/>
            <person name="Ramirez L."/>
            <person name="Alfaro M."/>
            <person name="Sun H."/>
            <person name="Tritt A."/>
            <person name="Yoshinaga Y."/>
            <person name="Zwiers L.-H."/>
            <person name="Turgeon B."/>
            <person name="Goodwin S."/>
            <person name="Spatafora J."/>
            <person name="Crous P."/>
            <person name="Grigoriev I."/>
        </authorList>
    </citation>
    <scope>NUCLEOTIDE SEQUENCE</scope>
    <source>
        <strain evidence="4">CBS 122368</strain>
    </source>
</reference>
<proteinExistence type="predicted"/>
<keyword evidence="2 3" id="KW-0040">ANK repeat</keyword>
<dbReference type="PANTHER" id="PTHR24189">
    <property type="entry name" value="MYOTROPHIN"/>
    <property type="match status" value="1"/>
</dbReference>
<dbReference type="PROSITE" id="PS50297">
    <property type="entry name" value="ANK_REP_REGION"/>
    <property type="match status" value="1"/>
</dbReference>
<dbReference type="RefSeq" id="XP_033675372.1">
    <property type="nucleotide sequence ID" value="XM_033832402.1"/>
</dbReference>
<organism evidence="4 5">
    <name type="scientific">Trematosphaeria pertusa</name>
    <dbReference type="NCBI Taxonomy" id="390896"/>
    <lineage>
        <taxon>Eukaryota</taxon>
        <taxon>Fungi</taxon>
        <taxon>Dikarya</taxon>
        <taxon>Ascomycota</taxon>
        <taxon>Pezizomycotina</taxon>
        <taxon>Dothideomycetes</taxon>
        <taxon>Pleosporomycetidae</taxon>
        <taxon>Pleosporales</taxon>
        <taxon>Massarineae</taxon>
        <taxon>Trematosphaeriaceae</taxon>
        <taxon>Trematosphaeria</taxon>
    </lineage>
</organism>
<gene>
    <name evidence="4" type="ORF">BU26DRAFT_556849</name>
</gene>